<comment type="caution">
    <text evidence="1">The sequence shown here is derived from an EMBL/GenBank/DDBJ whole genome shotgun (WGS) entry which is preliminary data.</text>
</comment>
<accession>A0ABW0ZSA1</accession>
<proteinExistence type="predicted"/>
<sequence length="46" mass="4814">MPRGVGPIRVRELLDLAKRPGGPGNVSHVVAEVLTREPVDGGDPQA</sequence>
<name>A0ABW0ZSA1_9ACTN</name>
<gene>
    <name evidence="1" type="ORF">ACFPZN_04755</name>
</gene>
<dbReference type="EMBL" id="JBHSON010000005">
    <property type="protein sequence ID" value="MFC5744921.1"/>
    <property type="molecule type" value="Genomic_DNA"/>
</dbReference>
<keyword evidence="2" id="KW-1185">Reference proteome</keyword>
<protein>
    <submittedName>
        <fullName evidence="1">Uncharacterized protein</fullName>
    </submittedName>
</protein>
<organism evidence="1 2">
    <name type="scientific">Actinomadura rugatobispora</name>
    <dbReference type="NCBI Taxonomy" id="1994"/>
    <lineage>
        <taxon>Bacteria</taxon>
        <taxon>Bacillati</taxon>
        <taxon>Actinomycetota</taxon>
        <taxon>Actinomycetes</taxon>
        <taxon>Streptosporangiales</taxon>
        <taxon>Thermomonosporaceae</taxon>
        <taxon>Actinomadura</taxon>
    </lineage>
</organism>
<reference evidence="2" key="1">
    <citation type="journal article" date="2019" name="Int. J. Syst. Evol. Microbiol.">
        <title>The Global Catalogue of Microorganisms (GCM) 10K type strain sequencing project: providing services to taxonomists for standard genome sequencing and annotation.</title>
        <authorList>
            <consortium name="The Broad Institute Genomics Platform"/>
            <consortium name="The Broad Institute Genome Sequencing Center for Infectious Disease"/>
            <person name="Wu L."/>
            <person name="Ma J."/>
        </authorList>
    </citation>
    <scope>NUCLEOTIDE SEQUENCE [LARGE SCALE GENOMIC DNA]</scope>
    <source>
        <strain evidence="2">KCTC 42087</strain>
    </source>
</reference>
<evidence type="ECO:0000313" key="2">
    <source>
        <dbReference type="Proteomes" id="UP001596074"/>
    </source>
</evidence>
<evidence type="ECO:0000313" key="1">
    <source>
        <dbReference type="EMBL" id="MFC5744921.1"/>
    </source>
</evidence>
<dbReference type="RefSeq" id="WP_378280503.1">
    <property type="nucleotide sequence ID" value="NZ_JBHSON010000005.1"/>
</dbReference>
<dbReference type="Proteomes" id="UP001596074">
    <property type="component" value="Unassembled WGS sequence"/>
</dbReference>